<comment type="caution">
    <text evidence="5">The sequence shown here is derived from an EMBL/GenBank/DDBJ whole genome shotgun (WGS) entry which is preliminary data.</text>
</comment>
<dbReference type="GO" id="GO:0016530">
    <property type="term" value="F:metallochaperone activity"/>
    <property type="evidence" value="ECO:0007669"/>
    <property type="project" value="UniProtKB-ARBA"/>
</dbReference>
<dbReference type="InterPro" id="IPR000688">
    <property type="entry name" value="HypA/HybF"/>
</dbReference>
<dbReference type="EMBL" id="AKKN01000013">
    <property type="protein sequence ID" value="EKT53467.1"/>
    <property type="molecule type" value="Genomic_DNA"/>
</dbReference>
<keyword evidence="6" id="KW-1185">Reference proteome</keyword>
<organism evidence="5 6">
    <name type="scientific">Providencia sneebia DSM 19967</name>
    <dbReference type="NCBI Taxonomy" id="1141660"/>
    <lineage>
        <taxon>Bacteria</taxon>
        <taxon>Pseudomonadati</taxon>
        <taxon>Pseudomonadota</taxon>
        <taxon>Gammaproteobacteria</taxon>
        <taxon>Enterobacterales</taxon>
        <taxon>Morganellaceae</taxon>
        <taxon>Providencia</taxon>
    </lineage>
</organism>
<accession>K8W7N6</accession>
<dbReference type="RefSeq" id="WP_008916672.1">
    <property type="nucleotide sequence ID" value="NZ_CM001773.1"/>
</dbReference>
<dbReference type="NCBIfam" id="NF009046">
    <property type="entry name" value="PRK12380.1"/>
    <property type="match status" value="1"/>
</dbReference>
<dbReference type="PIRSF" id="PIRSF004761">
    <property type="entry name" value="Hydrgn_mat_HypA"/>
    <property type="match status" value="1"/>
</dbReference>
<feature type="binding site" evidence="4">
    <location>
        <position position="89"/>
    </location>
    <ligand>
        <name>Zn(2+)</name>
        <dbReference type="ChEBI" id="CHEBI:29105"/>
    </ligand>
</feature>
<dbReference type="OrthoDB" id="288014at2"/>
<evidence type="ECO:0000256" key="1">
    <source>
        <dbReference type="ARBA" id="ARBA00022596"/>
    </source>
</evidence>
<keyword evidence="1 4" id="KW-0533">Nickel</keyword>
<name>K8W7N6_9GAMM</name>
<evidence type="ECO:0000256" key="4">
    <source>
        <dbReference type="HAMAP-Rule" id="MF_00213"/>
    </source>
</evidence>
<feature type="binding site" evidence="4">
    <location>
        <position position="2"/>
    </location>
    <ligand>
        <name>Ni(2+)</name>
        <dbReference type="ChEBI" id="CHEBI:49786"/>
    </ligand>
</feature>
<dbReference type="PATRIC" id="fig|1141660.3.peg.2930"/>
<dbReference type="PANTHER" id="PTHR34535">
    <property type="entry name" value="HYDROGENASE MATURATION FACTOR HYPA"/>
    <property type="match status" value="1"/>
</dbReference>
<dbReference type="InterPro" id="IPR020538">
    <property type="entry name" value="Hydgase_Ni_incorp_HypA/HybF_CS"/>
</dbReference>
<dbReference type="GO" id="GO:0016151">
    <property type="term" value="F:nickel cation binding"/>
    <property type="evidence" value="ECO:0007669"/>
    <property type="project" value="UniProtKB-UniRule"/>
</dbReference>
<gene>
    <name evidence="4" type="primary">hypA</name>
    <name evidence="5" type="ORF">OO7_14654</name>
</gene>
<evidence type="ECO:0000256" key="2">
    <source>
        <dbReference type="ARBA" id="ARBA00022723"/>
    </source>
</evidence>
<dbReference type="Gene3D" id="3.30.2320.80">
    <property type="match status" value="1"/>
</dbReference>
<dbReference type="Proteomes" id="UP000010290">
    <property type="component" value="Chromosome"/>
</dbReference>
<reference evidence="5 6" key="1">
    <citation type="journal article" date="2012" name="BMC Genomics">
        <title>Comparative genomics of bacteria in the genus Providencia isolated from wild Drosophila melanogaster.</title>
        <authorList>
            <person name="Galac M.R."/>
            <person name="Lazzaro B.P."/>
        </authorList>
    </citation>
    <scope>NUCLEOTIDE SEQUENCE [LARGE SCALE GENOMIC DNA]</scope>
    <source>
        <strain evidence="5 6">DSM 19967</strain>
    </source>
</reference>
<evidence type="ECO:0000313" key="6">
    <source>
        <dbReference type="Proteomes" id="UP000010290"/>
    </source>
</evidence>
<evidence type="ECO:0000256" key="3">
    <source>
        <dbReference type="ARBA" id="ARBA00022833"/>
    </source>
</evidence>
<comment type="similarity">
    <text evidence="4">Belongs to the HypA/HybF family.</text>
</comment>
<sequence length="113" mass="12604">MHEVSLCQSAIEIIEEQVKLYAVNKVTAVWLAIGSLSCVEESTFRFCFEIACQGTVAQGCQLHIAYQPAKAWCWDCSEAIEVSEYHSTCPKCHGLNLKVEGGDHLKIKELEVE</sequence>
<dbReference type="AlphaFoldDB" id="K8W7N6"/>
<comment type="function">
    <text evidence="4">Involved in the maturation of [NiFe] hydrogenases. Required for nickel insertion into the metal center of the hydrogenase.</text>
</comment>
<dbReference type="PROSITE" id="PS01249">
    <property type="entry name" value="HYPA"/>
    <property type="match status" value="1"/>
</dbReference>
<dbReference type="GO" id="GO:0051604">
    <property type="term" value="P:protein maturation"/>
    <property type="evidence" value="ECO:0007669"/>
    <property type="project" value="InterPro"/>
</dbReference>
<dbReference type="Pfam" id="PF01155">
    <property type="entry name" value="HypA"/>
    <property type="match status" value="1"/>
</dbReference>
<feature type="binding site" evidence="4">
    <location>
        <position position="76"/>
    </location>
    <ligand>
        <name>Zn(2+)</name>
        <dbReference type="ChEBI" id="CHEBI:29105"/>
    </ligand>
</feature>
<dbReference type="NCBIfam" id="NF002979">
    <property type="entry name" value="PRK03681.1"/>
    <property type="match status" value="1"/>
</dbReference>
<proteinExistence type="inferred from homology"/>
<dbReference type="GO" id="GO:0008270">
    <property type="term" value="F:zinc ion binding"/>
    <property type="evidence" value="ECO:0007669"/>
    <property type="project" value="UniProtKB-UniRule"/>
</dbReference>
<dbReference type="FunFam" id="3.30.2320.80:FF:000001">
    <property type="entry name" value="Hydrogenase maturation factor HypA"/>
    <property type="match status" value="1"/>
</dbReference>
<protein>
    <recommendedName>
        <fullName evidence="4">Hydrogenase maturation factor HypA</fullName>
    </recommendedName>
</protein>
<dbReference type="HAMAP" id="MF_00213">
    <property type="entry name" value="HypA_HybF"/>
    <property type="match status" value="1"/>
</dbReference>
<feature type="binding site" evidence="4">
    <location>
        <position position="73"/>
    </location>
    <ligand>
        <name>Zn(2+)</name>
        <dbReference type="ChEBI" id="CHEBI:29105"/>
    </ligand>
</feature>
<keyword evidence="2 4" id="KW-0479">Metal-binding</keyword>
<dbReference type="NCBIfam" id="TIGR00100">
    <property type="entry name" value="hypA"/>
    <property type="match status" value="1"/>
</dbReference>
<keyword evidence="3 4" id="KW-0862">Zinc</keyword>
<dbReference type="PANTHER" id="PTHR34535:SF4">
    <property type="entry name" value="HYDROGENASE MATURATION FACTOR HYBF"/>
    <property type="match status" value="1"/>
</dbReference>
<feature type="binding site" evidence="4">
    <location>
        <position position="92"/>
    </location>
    <ligand>
        <name>Zn(2+)</name>
        <dbReference type="ChEBI" id="CHEBI:29105"/>
    </ligand>
</feature>
<dbReference type="HOGENOM" id="CLU_126929_0_0_6"/>
<evidence type="ECO:0000313" key="5">
    <source>
        <dbReference type="EMBL" id="EKT53467.1"/>
    </source>
</evidence>